<feature type="region of interest" description="Disordered" evidence="1">
    <location>
        <begin position="93"/>
        <end position="142"/>
    </location>
</feature>
<organism evidence="4 5">
    <name type="scientific">Novosphingobium tardum</name>
    <dbReference type="NCBI Taxonomy" id="1538021"/>
    <lineage>
        <taxon>Bacteria</taxon>
        <taxon>Pseudomonadati</taxon>
        <taxon>Pseudomonadota</taxon>
        <taxon>Alphaproteobacteria</taxon>
        <taxon>Sphingomonadales</taxon>
        <taxon>Sphingomonadaceae</taxon>
        <taxon>Novosphingobium</taxon>
    </lineage>
</organism>
<keyword evidence="3" id="KW-0732">Signal</keyword>
<evidence type="ECO:0008006" key="6">
    <source>
        <dbReference type="Google" id="ProtNLM"/>
    </source>
</evidence>
<comment type="caution">
    <text evidence="4">The sequence shown here is derived from an EMBL/GenBank/DDBJ whole genome shotgun (WGS) entry which is preliminary data.</text>
</comment>
<feature type="compositionally biased region" description="Basic and acidic residues" evidence="1">
    <location>
        <begin position="205"/>
        <end position="222"/>
    </location>
</feature>
<feature type="compositionally biased region" description="Polar residues" evidence="1">
    <location>
        <begin position="230"/>
        <end position="244"/>
    </location>
</feature>
<feature type="transmembrane region" description="Helical" evidence="2">
    <location>
        <begin position="72"/>
        <end position="89"/>
    </location>
</feature>
<protein>
    <recommendedName>
        <fullName evidence="6">Secreted protein</fullName>
    </recommendedName>
</protein>
<evidence type="ECO:0000256" key="3">
    <source>
        <dbReference type="SAM" id="SignalP"/>
    </source>
</evidence>
<proteinExistence type="predicted"/>
<feature type="signal peptide" evidence="3">
    <location>
        <begin position="1"/>
        <end position="27"/>
    </location>
</feature>
<feature type="region of interest" description="Disordered" evidence="1">
    <location>
        <begin position="195"/>
        <end position="253"/>
    </location>
</feature>
<evidence type="ECO:0000256" key="2">
    <source>
        <dbReference type="SAM" id="Phobius"/>
    </source>
</evidence>
<dbReference type="EMBL" id="JBHSDR010000006">
    <property type="protein sequence ID" value="MFC4296027.1"/>
    <property type="molecule type" value="Genomic_DNA"/>
</dbReference>
<evidence type="ECO:0000313" key="4">
    <source>
        <dbReference type="EMBL" id="MFC4296027.1"/>
    </source>
</evidence>
<keyword evidence="5" id="KW-1185">Reference proteome</keyword>
<feature type="chain" id="PRO_5045416847" description="Secreted protein" evidence="3">
    <location>
        <begin position="28"/>
        <end position="253"/>
    </location>
</feature>
<accession>A0ABV8RSB4</accession>
<keyword evidence="2" id="KW-0812">Transmembrane</keyword>
<keyword evidence="2" id="KW-0472">Membrane</keyword>
<keyword evidence="2" id="KW-1133">Transmembrane helix</keyword>
<dbReference type="RefSeq" id="WP_379539482.1">
    <property type="nucleotide sequence ID" value="NZ_JBHSDR010000006.1"/>
</dbReference>
<gene>
    <name evidence="4" type="ORF">ACFO0A_13280</name>
</gene>
<dbReference type="Proteomes" id="UP001595828">
    <property type="component" value="Unassembled WGS sequence"/>
</dbReference>
<name>A0ABV8RSB4_9SPHN</name>
<reference evidence="5" key="1">
    <citation type="journal article" date="2019" name="Int. J. Syst. Evol. Microbiol.">
        <title>The Global Catalogue of Microorganisms (GCM) 10K type strain sequencing project: providing services to taxonomists for standard genome sequencing and annotation.</title>
        <authorList>
            <consortium name="The Broad Institute Genomics Platform"/>
            <consortium name="The Broad Institute Genome Sequencing Center for Infectious Disease"/>
            <person name="Wu L."/>
            <person name="Ma J."/>
        </authorList>
    </citation>
    <scope>NUCLEOTIDE SEQUENCE [LARGE SCALE GENOMIC DNA]</scope>
    <source>
        <strain evidence="5">CGMCC 1.12989</strain>
    </source>
</reference>
<feature type="compositionally biased region" description="Basic and acidic residues" evidence="1">
    <location>
        <begin position="93"/>
        <end position="122"/>
    </location>
</feature>
<evidence type="ECO:0000256" key="1">
    <source>
        <dbReference type="SAM" id="MobiDB-lite"/>
    </source>
</evidence>
<sequence length="253" mass="27433">MSRTISLVGRAAALLACTTMIAMPAMARRVPLNIPLTARPAAAAAWSGDLETYNEHRRYRYRHHDGIDGGDLLGGLLVLGGIAAVAAAIDKSNSEKTRGEDYRNPRQPDYDNRDYDYRDSRRALPPQDRYGSGRAGEFRPDEARRAADACAAEAGRDGRVAGIDGVEQSGQDWRVRGNYAGGSDFSCTVDREGHAWVGKGTGLNDSDRPARDVDGTPDRYDEQDAYPQAVPQSGNDDRYQTGNTPDFKAAPAA</sequence>
<evidence type="ECO:0000313" key="5">
    <source>
        <dbReference type="Proteomes" id="UP001595828"/>
    </source>
</evidence>